<dbReference type="Proteomes" id="UP001178507">
    <property type="component" value="Unassembled WGS sequence"/>
</dbReference>
<sequence length="454" mass="50215">MALVHLPLPFSPWCFCPQLVLRLCFNLFEIYRGADGLRALQFCAAKFFKLEGLKGLHLRIVGLDLADELPLLEAAVARREMLIKKATLLKIGCHVDQSFELTNLANRSPKQQATKQDVEVSSASAAEVLKAVPQAEAALSTKLGQVLKLFVDCPARGGERGAVMSMMRKLRYKLISGIWTSDITHRISDVLYMTPDVELGGYPKAEDLLAAEFRFALFSQLQKNFSTTSGVSKSSTVIPAGQSPIEHISSKAKQQGGLQQLPIVLRDLQRDLEYQLHGPMTSGMLIDGFCKYVGIGLAQRSLQEMLGFKREEGAAPSLVLEIRTCFVSEKVAQSAGQLAEFSHLLHDAIVGTQEFANFVSWLDIPSRTWTIDRVYLNGVLPAGKRYGARAIAEHLLEPPLLFFQGRSKAQIGSFLDSMPDLEKLVVSDIVNWNTYLLITNGLTKDVFRSIGDME</sequence>
<dbReference type="EMBL" id="CAUJNA010001110">
    <property type="protein sequence ID" value="CAJ1384286.1"/>
    <property type="molecule type" value="Genomic_DNA"/>
</dbReference>
<organism evidence="1 2">
    <name type="scientific">Effrenium voratum</name>
    <dbReference type="NCBI Taxonomy" id="2562239"/>
    <lineage>
        <taxon>Eukaryota</taxon>
        <taxon>Sar</taxon>
        <taxon>Alveolata</taxon>
        <taxon>Dinophyceae</taxon>
        <taxon>Suessiales</taxon>
        <taxon>Symbiodiniaceae</taxon>
        <taxon>Effrenium</taxon>
    </lineage>
</organism>
<accession>A0AA36MYD3</accession>
<evidence type="ECO:0000313" key="1">
    <source>
        <dbReference type="EMBL" id="CAJ1384286.1"/>
    </source>
</evidence>
<dbReference type="AlphaFoldDB" id="A0AA36MYD3"/>
<proteinExistence type="predicted"/>
<reference evidence="1" key="1">
    <citation type="submission" date="2023-08" db="EMBL/GenBank/DDBJ databases">
        <authorList>
            <person name="Chen Y."/>
            <person name="Shah S."/>
            <person name="Dougan E. K."/>
            <person name="Thang M."/>
            <person name="Chan C."/>
        </authorList>
    </citation>
    <scope>NUCLEOTIDE SEQUENCE</scope>
</reference>
<gene>
    <name evidence="1" type="ORF">EVOR1521_LOCUS11183</name>
</gene>
<keyword evidence="2" id="KW-1185">Reference proteome</keyword>
<protein>
    <submittedName>
        <fullName evidence="1">Uncharacterized protein</fullName>
    </submittedName>
</protein>
<evidence type="ECO:0000313" key="2">
    <source>
        <dbReference type="Proteomes" id="UP001178507"/>
    </source>
</evidence>
<comment type="caution">
    <text evidence="1">The sequence shown here is derived from an EMBL/GenBank/DDBJ whole genome shotgun (WGS) entry which is preliminary data.</text>
</comment>
<name>A0AA36MYD3_9DINO</name>